<proteinExistence type="predicted"/>
<accession>A0ABQ0K2B3</accession>
<dbReference type="EMBL" id="BAFN01000001">
    <property type="protein sequence ID" value="GAN35254.1"/>
    <property type="molecule type" value="Genomic_DNA"/>
</dbReference>
<dbReference type="Gene3D" id="2.40.160.100">
    <property type="match status" value="1"/>
</dbReference>
<reference evidence="2" key="1">
    <citation type="journal article" date="2015" name="Genome Announc.">
        <title>Draft Genome Sequence of an Anaerobic Ammonium-Oxidizing Bacterium, "Candidatus Brocadia sinica".</title>
        <authorList>
            <person name="Oshiki M."/>
            <person name="Shinyako-Hata K."/>
            <person name="Satoh H."/>
            <person name="Okabe S."/>
        </authorList>
    </citation>
    <scope>NUCLEOTIDE SEQUENCE [LARGE SCALE GENOMIC DNA]</scope>
    <source>
        <strain evidence="2">JPN1</strain>
    </source>
</reference>
<organism evidence="1 2">
    <name type="scientific">Candidatus Brocadia sinica JPN1</name>
    <dbReference type="NCBI Taxonomy" id="1197129"/>
    <lineage>
        <taxon>Bacteria</taxon>
        <taxon>Pseudomonadati</taxon>
        <taxon>Planctomycetota</taxon>
        <taxon>Candidatus Brocadiia</taxon>
        <taxon>Candidatus Brocadiales</taxon>
        <taxon>Candidatus Brocadiaceae</taxon>
        <taxon>Candidatus Brocadia</taxon>
    </lineage>
</organism>
<dbReference type="Proteomes" id="UP000032309">
    <property type="component" value="Unassembled WGS sequence"/>
</dbReference>
<evidence type="ECO:0000313" key="2">
    <source>
        <dbReference type="Proteomes" id="UP000032309"/>
    </source>
</evidence>
<name>A0ABQ0K2B3_9BACT</name>
<protein>
    <recommendedName>
        <fullName evidence="3">Alginate export domain-containing protein</fullName>
    </recommendedName>
</protein>
<sequence length="525" mass="59263">MTNIICFLELNLIHSDLVIFKLSKTAKMFKYYTICLIFVLVPSRAFPETSYDLSPDLKLSVESHLRISGNTLGNNLDLDNDKSDGVIYMGYTYDMKFHLEYKDVLASFLKLESNGPFDFDAPIMSDNKIDTFYGEINNYSIPEVIPRVEEYWVDSLLFNLPLKFRIGQYPYQVGNGYALCGYYENYGLSVYSADEDFKWTVYYAKPDLVNKIILGPQVPQEKALDVEYDSNAQFMSFDTIIAWNGYSFQPYIGLLHDTTSPDHRVNSYPSPVNEDNLGTIGIDIDKNIDKLNFGFEVARNFGKANIIGESSDIIHKGYMGYADVSYSFEKITPRSKLLVSSGNKMNADDVVNGRFHSHSNYAFSVYSPTNANLSDTIYPAAYGPYLATGGGYALNYGIARPSIFGDAYQLNDLILPNIGVDIQITDQWSVSADYWYLRSFEHAIGTQDGRAIALSSDLGHELDFYSSYDLTEHISFNLLTGIFFPGKYYYEKRDDGDILGLAPAPRFDGGADIAYQIEFATEITF</sequence>
<keyword evidence="2" id="KW-1185">Reference proteome</keyword>
<dbReference type="InterPro" id="IPR053728">
    <property type="entry name" value="Alginate_Permeability_Chnl"/>
</dbReference>
<evidence type="ECO:0000313" key="1">
    <source>
        <dbReference type="EMBL" id="GAN35254.1"/>
    </source>
</evidence>
<evidence type="ECO:0008006" key="3">
    <source>
        <dbReference type="Google" id="ProtNLM"/>
    </source>
</evidence>
<comment type="caution">
    <text evidence="1">The sequence shown here is derived from an EMBL/GenBank/DDBJ whole genome shotgun (WGS) entry which is preliminary data.</text>
</comment>
<gene>
    <name evidence="1" type="ORF">BROSI_A3803</name>
</gene>